<keyword evidence="1" id="KW-1133">Transmembrane helix</keyword>
<evidence type="ECO:0000256" key="1">
    <source>
        <dbReference type="SAM" id="Phobius"/>
    </source>
</evidence>
<evidence type="ECO:0000313" key="2">
    <source>
        <dbReference type="EMBL" id="CAD5982685.1"/>
    </source>
</evidence>
<dbReference type="AlphaFoldDB" id="A0A9W4CSN6"/>
<sequence length="435" mass="49675">MVLNPSIINAVEKLGHRVTSGDVATQAGIDVNIAQRELLALASEAGGHLQVAESGDIAFEFPQNFRAILRNKYWQLKLKDWWEKSWEILFYLIRMSFGIILIASIILIIFAIIAITIAISFSQDNDSSGGNDSSIGFFPISWFISDWWWFFSWDTNNYQRYDSPQKKNDKKRMNFLESIFSFMFGDGNPNYNLEERRWQTIGRVIHNQKGAIIAEQITPYLDEIGSSVAQEYEDYMLPILARFDGRPEVSPEGQLIYHFPELQITAQNSKTQPVPAYLKERKWRFSLATSGQVLGAIGLGSVNLIGALMLGSLLKTPEIAGYLTGFLGFVQFIYPILLIYGIGFLTIPLIRYFWIQGKNKKIDNRNIMRQKRANILAQGGSILKKKINYAGQFAKKIVIHQDNLAYTTETDLLEQEIKNLDQSDAEWQKRLDESE</sequence>
<dbReference type="InterPro" id="IPR044200">
    <property type="entry name" value="At5g03900-like"/>
</dbReference>
<keyword evidence="1" id="KW-0472">Membrane</keyword>
<feature type="transmembrane region" description="Helical" evidence="1">
    <location>
        <begin position="332"/>
        <end position="354"/>
    </location>
</feature>
<name>A0A9W4CSN6_9CYAN</name>
<feature type="transmembrane region" description="Helical" evidence="1">
    <location>
        <begin position="287"/>
        <end position="312"/>
    </location>
</feature>
<dbReference type="PANTHER" id="PTHR47380:SF4">
    <property type="entry name" value="OS02G0533000 PROTEIN"/>
    <property type="match status" value="1"/>
</dbReference>
<proteinExistence type="predicted"/>
<reference evidence="2" key="1">
    <citation type="submission" date="2020-09" db="EMBL/GenBank/DDBJ databases">
        <authorList>
            <person name="Blom J."/>
        </authorList>
    </citation>
    <scope>NUCLEOTIDE SEQUENCE</scope>
    <source>
        <strain evidence="2">No.713</strain>
    </source>
</reference>
<keyword evidence="1" id="KW-0812">Transmembrane</keyword>
<feature type="transmembrane region" description="Helical" evidence="1">
    <location>
        <begin position="88"/>
        <end position="121"/>
    </location>
</feature>
<protein>
    <submittedName>
        <fullName evidence="2">Uncharacterized protein</fullName>
    </submittedName>
</protein>
<accession>A0A9W4CSN6</accession>
<evidence type="ECO:0000313" key="3">
    <source>
        <dbReference type="Proteomes" id="UP001153719"/>
    </source>
</evidence>
<dbReference type="PANTHER" id="PTHR47380">
    <property type="entry name" value="OS02G0533000 PROTEIN"/>
    <property type="match status" value="1"/>
</dbReference>
<feature type="transmembrane region" description="Helical" evidence="1">
    <location>
        <begin position="133"/>
        <end position="151"/>
    </location>
</feature>
<dbReference type="EMBL" id="LR882967">
    <property type="protein sequence ID" value="CAD5982685.1"/>
    <property type="molecule type" value="Genomic_DNA"/>
</dbReference>
<dbReference type="Proteomes" id="UP001153719">
    <property type="component" value="Chromosome"/>
</dbReference>
<keyword evidence="3" id="KW-1185">Reference proteome</keyword>
<gene>
    <name evidence="2" type="ORF">NO713_05045</name>
</gene>
<dbReference type="KEGG" id="ppsu:NO713_05045"/>
<dbReference type="RefSeq" id="WP_254174901.1">
    <property type="nucleotide sequence ID" value="NZ_LR882967.1"/>
</dbReference>
<organism evidence="2 3">
    <name type="scientific">Planktothrix pseudagardhii</name>
    <dbReference type="NCBI Taxonomy" id="132604"/>
    <lineage>
        <taxon>Bacteria</taxon>
        <taxon>Bacillati</taxon>
        <taxon>Cyanobacteriota</taxon>
        <taxon>Cyanophyceae</taxon>
        <taxon>Oscillatoriophycideae</taxon>
        <taxon>Oscillatoriales</taxon>
        <taxon>Microcoleaceae</taxon>
        <taxon>Planktothrix</taxon>
    </lineage>
</organism>